<dbReference type="OrthoDB" id="10057496at2759"/>
<name>A0A1R2CCT3_9CILI</name>
<evidence type="ECO:0008006" key="3">
    <source>
        <dbReference type="Google" id="ProtNLM"/>
    </source>
</evidence>
<sequence length="349" mass="40119">MGCKSCRSQRVQESATVVRIQNSIKNDDPVSLASLIRLYCHEEKLNLEDSLNQMILPIENTLLNFLGYTIWLGSEKCYLYLVHKLKASITVTEEIFKKQKVSAISFICEKGFIDILKHYIVSYISSLKKYEDEEEGNDKTYWLSFSTSNQYGGNKKIYTPAQLACLMGHVNIVYYLHTYFTENIPPYTLNVHYINEVTGENCALIAVKICNFVMIKMLFEMNYADFHIKNKNGEGALQILAIASRSNNCIQYLECFMYLIEVVQVDITYMHEETLLLLNNSIMIRYMEDKLKKSGINIKKADLEETCSHDDSKDMDVNYKAYRDIKSSSDVSDILKSSVHTNFAGSIKL</sequence>
<dbReference type="EMBL" id="MPUH01000195">
    <property type="protein sequence ID" value="OMJ86782.1"/>
    <property type="molecule type" value="Genomic_DNA"/>
</dbReference>
<gene>
    <name evidence="1" type="ORF">SteCoe_11637</name>
</gene>
<reference evidence="1 2" key="1">
    <citation type="submission" date="2016-11" db="EMBL/GenBank/DDBJ databases">
        <title>The macronuclear genome of Stentor coeruleus: a giant cell with tiny introns.</title>
        <authorList>
            <person name="Slabodnick M."/>
            <person name="Ruby J.G."/>
            <person name="Reiff S.B."/>
            <person name="Swart E.C."/>
            <person name="Gosai S."/>
            <person name="Prabakaran S."/>
            <person name="Witkowska E."/>
            <person name="Larue G.E."/>
            <person name="Fisher S."/>
            <person name="Freeman R.M."/>
            <person name="Gunawardena J."/>
            <person name="Chu W."/>
            <person name="Stover N.A."/>
            <person name="Gregory B.D."/>
            <person name="Nowacki M."/>
            <person name="Derisi J."/>
            <person name="Roy S.W."/>
            <person name="Marshall W.F."/>
            <person name="Sood P."/>
        </authorList>
    </citation>
    <scope>NUCLEOTIDE SEQUENCE [LARGE SCALE GENOMIC DNA]</scope>
    <source>
        <strain evidence="1">WM001</strain>
    </source>
</reference>
<dbReference type="AlphaFoldDB" id="A0A1R2CCT3"/>
<evidence type="ECO:0000313" key="2">
    <source>
        <dbReference type="Proteomes" id="UP000187209"/>
    </source>
</evidence>
<comment type="caution">
    <text evidence="1">The sequence shown here is derived from an EMBL/GenBank/DDBJ whole genome shotgun (WGS) entry which is preliminary data.</text>
</comment>
<dbReference type="InterPro" id="IPR036770">
    <property type="entry name" value="Ankyrin_rpt-contain_sf"/>
</dbReference>
<dbReference type="Gene3D" id="1.25.40.20">
    <property type="entry name" value="Ankyrin repeat-containing domain"/>
    <property type="match status" value="1"/>
</dbReference>
<organism evidence="1 2">
    <name type="scientific">Stentor coeruleus</name>
    <dbReference type="NCBI Taxonomy" id="5963"/>
    <lineage>
        <taxon>Eukaryota</taxon>
        <taxon>Sar</taxon>
        <taxon>Alveolata</taxon>
        <taxon>Ciliophora</taxon>
        <taxon>Postciliodesmatophora</taxon>
        <taxon>Heterotrichea</taxon>
        <taxon>Heterotrichida</taxon>
        <taxon>Stentoridae</taxon>
        <taxon>Stentor</taxon>
    </lineage>
</organism>
<dbReference type="Proteomes" id="UP000187209">
    <property type="component" value="Unassembled WGS sequence"/>
</dbReference>
<evidence type="ECO:0000313" key="1">
    <source>
        <dbReference type="EMBL" id="OMJ86782.1"/>
    </source>
</evidence>
<proteinExistence type="predicted"/>
<dbReference type="SUPFAM" id="SSF48403">
    <property type="entry name" value="Ankyrin repeat"/>
    <property type="match status" value="1"/>
</dbReference>
<protein>
    <recommendedName>
        <fullName evidence="3">Ankyrin repeat protein</fullName>
    </recommendedName>
</protein>
<keyword evidence="2" id="KW-1185">Reference proteome</keyword>
<accession>A0A1R2CCT3</accession>